<dbReference type="Gene3D" id="2.30.40.10">
    <property type="entry name" value="Urease, subunit C, domain 1"/>
    <property type="match status" value="2"/>
</dbReference>
<dbReference type="InterPro" id="IPR013108">
    <property type="entry name" value="Amidohydro_3"/>
</dbReference>
<dbReference type="Pfam" id="PF07969">
    <property type="entry name" value="Amidohydro_3"/>
    <property type="match status" value="1"/>
</dbReference>
<feature type="domain" description="Amidohydrolase 3" evidence="2">
    <location>
        <begin position="96"/>
        <end position="529"/>
    </location>
</feature>
<dbReference type="InterPro" id="IPR011059">
    <property type="entry name" value="Metal-dep_hydrolase_composite"/>
</dbReference>
<dbReference type="PROSITE" id="PS51257">
    <property type="entry name" value="PROKAR_LIPOPROTEIN"/>
    <property type="match status" value="1"/>
</dbReference>
<organism evidence="3 4">
    <name type="scientific">Neonectria magnoliae</name>
    <dbReference type="NCBI Taxonomy" id="2732573"/>
    <lineage>
        <taxon>Eukaryota</taxon>
        <taxon>Fungi</taxon>
        <taxon>Dikarya</taxon>
        <taxon>Ascomycota</taxon>
        <taxon>Pezizomycotina</taxon>
        <taxon>Sordariomycetes</taxon>
        <taxon>Hypocreomycetidae</taxon>
        <taxon>Hypocreales</taxon>
        <taxon>Nectriaceae</taxon>
        <taxon>Neonectria</taxon>
    </lineage>
</organism>
<feature type="chain" id="PRO_5045122156" description="Amidohydrolase 3 domain-containing protein" evidence="1">
    <location>
        <begin position="18"/>
        <end position="578"/>
    </location>
</feature>
<dbReference type="Gene3D" id="3.20.20.140">
    <property type="entry name" value="Metal-dependent hydrolases"/>
    <property type="match status" value="1"/>
</dbReference>
<evidence type="ECO:0000313" key="4">
    <source>
        <dbReference type="Proteomes" id="UP001498421"/>
    </source>
</evidence>
<comment type="caution">
    <text evidence="3">The sequence shown here is derived from an EMBL/GenBank/DDBJ whole genome shotgun (WGS) entry which is preliminary data.</text>
</comment>
<evidence type="ECO:0000259" key="2">
    <source>
        <dbReference type="Pfam" id="PF07969"/>
    </source>
</evidence>
<feature type="signal peptide" evidence="1">
    <location>
        <begin position="1"/>
        <end position="17"/>
    </location>
</feature>
<protein>
    <recommendedName>
        <fullName evidence="2">Amidohydrolase 3 domain-containing protein</fullName>
    </recommendedName>
</protein>
<evidence type="ECO:0000313" key="3">
    <source>
        <dbReference type="EMBL" id="KAK7422453.1"/>
    </source>
</evidence>
<sequence length="578" mass="61985">MKTLLLTLGLGAIGCLAQATAPETVLTNGTIYSLDSKSSVFRRGEVSFANGTILCIGAEGACAKDATDKTRIVNLQGKTVLPGLIDAHAHPIDAGRAMLDRLNTNRPVMLIATNQHNVWLNTRGLRALNITSATANPPGGRIGKDANGFPTGVLEENAAGPARALSGDRGITDLDAAIAGLTVLRQQGFTTILNALATPTRAWKTLARDNRLTARIFNAFGVFGSLDFDAIAAQARNATQQLDDGAMVASRPGEFWRHVKFFVDGVLPAVSQSAMLVTPYLVNNSNTWVPGTNFGIPGSTSAQLEDLFTKILGINQGLHLHACGDAGVRQILTVAARMNRTFTPSQVAVAHAELVHPDDLAKFATLGVPAVMSYQWAQKATYWNEPSRLTLGPERMARTEPHTGILSAGGLLVYGSDWPVDPLDAFLALKVGVTRSGDASNRNSHSSFGPQFVGRLDTQTGLTREQALRGMTVSATTYLEQEKLVGSLEKGKFADIIVTDRDFLDARAVPDEELGRNRVLLTLLGGRPVWANATWVPQDWTATAKALEDTAIAQRLNTRNILPRSISGRQCQHGSHEY</sequence>
<dbReference type="PANTHER" id="PTHR22642">
    <property type="entry name" value="IMIDAZOLONEPROPIONASE"/>
    <property type="match status" value="1"/>
</dbReference>
<name>A0ABR1HML5_9HYPO</name>
<keyword evidence="4" id="KW-1185">Reference proteome</keyword>
<dbReference type="InterPro" id="IPR032466">
    <property type="entry name" value="Metal_Hydrolase"/>
</dbReference>
<dbReference type="EMBL" id="JAZAVK010000108">
    <property type="protein sequence ID" value="KAK7422453.1"/>
    <property type="molecule type" value="Genomic_DNA"/>
</dbReference>
<dbReference type="SUPFAM" id="SSF51338">
    <property type="entry name" value="Composite domain of metallo-dependent hydrolases"/>
    <property type="match status" value="1"/>
</dbReference>
<keyword evidence="1" id="KW-0732">Signal</keyword>
<reference evidence="3 4" key="1">
    <citation type="journal article" date="2025" name="Microbiol. Resour. Announc.">
        <title>Draft genome sequences for Neonectria magnoliae and Neonectria punicea, canker pathogens of Liriodendron tulipifera and Acer saccharum in West Virginia.</title>
        <authorList>
            <person name="Petronek H.M."/>
            <person name="Kasson M.T."/>
            <person name="Metheny A.M."/>
            <person name="Stauder C.M."/>
            <person name="Lovett B."/>
            <person name="Lynch S.C."/>
            <person name="Garnas J.R."/>
            <person name="Kasson L.R."/>
            <person name="Stajich J.E."/>
        </authorList>
    </citation>
    <scope>NUCLEOTIDE SEQUENCE [LARGE SCALE GENOMIC DNA]</scope>
    <source>
        <strain evidence="3 4">NRRL 64651</strain>
    </source>
</reference>
<dbReference type="PANTHER" id="PTHR22642:SF2">
    <property type="entry name" value="PROTEIN LONG AFTER FAR-RED 3"/>
    <property type="match status" value="1"/>
</dbReference>
<dbReference type="SUPFAM" id="SSF51556">
    <property type="entry name" value="Metallo-dependent hydrolases"/>
    <property type="match status" value="1"/>
</dbReference>
<accession>A0ABR1HML5</accession>
<dbReference type="Proteomes" id="UP001498421">
    <property type="component" value="Unassembled WGS sequence"/>
</dbReference>
<gene>
    <name evidence="3" type="ORF">QQZ08_009505</name>
</gene>
<proteinExistence type="predicted"/>
<dbReference type="Gene3D" id="3.10.310.70">
    <property type="match status" value="1"/>
</dbReference>
<evidence type="ECO:0000256" key="1">
    <source>
        <dbReference type="SAM" id="SignalP"/>
    </source>
</evidence>